<keyword evidence="2" id="KW-1185">Reference proteome</keyword>
<proteinExistence type="predicted"/>
<accession>A0ABN4ANU0</accession>
<evidence type="ECO:0000313" key="2">
    <source>
        <dbReference type="Proteomes" id="UP000002875"/>
    </source>
</evidence>
<dbReference type="InterPro" id="IPR016024">
    <property type="entry name" value="ARM-type_fold"/>
</dbReference>
<reference evidence="1 2" key="1">
    <citation type="submission" date="2011-07" db="EMBL/GenBank/DDBJ databases">
        <title>The complete genome of chromosome of Emticicia oligotrophica DSM 17448.</title>
        <authorList>
            <consortium name="US DOE Joint Genome Institute (JGI-PGF)"/>
            <person name="Lucas S."/>
            <person name="Han J."/>
            <person name="Lapidus A."/>
            <person name="Bruce D."/>
            <person name="Goodwin L."/>
            <person name="Pitluck S."/>
            <person name="Peters L."/>
            <person name="Kyrpides N."/>
            <person name="Mavromatis K."/>
            <person name="Ivanova N."/>
            <person name="Ovchinnikova G."/>
            <person name="Teshima H."/>
            <person name="Detter J.C."/>
            <person name="Tapia R."/>
            <person name="Han C."/>
            <person name="Land M."/>
            <person name="Hauser L."/>
            <person name="Markowitz V."/>
            <person name="Cheng J.-F."/>
            <person name="Hugenholtz P."/>
            <person name="Woyke T."/>
            <person name="Wu D."/>
            <person name="Tindall B."/>
            <person name="Pomrenke H."/>
            <person name="Brambilla E."/>
            <person name="Klenk H.-P."/>
            <person name="Eisen J.A."/>
        </authorList>
    </citation>
    <scope>NUCLEOTIDE SEQUENCE [LARGE SCALE GENOMIC DNA]</scope>
    <source>
        <strain evidence="1 2">DSM 17448</strain>
    </source>
</reference>
<evidence type="ECO:0008006" key="3">
    <source>
        <dbReference type="Google" id="ProtNLM"/>
    </source>
</evidence>
<name>A0ABN4ANU0_EMTOG</name>
<protein>
    <recommendedName>
        <fullName evidence="3">DNA alkylation repair enzyme</fullName>
    </recommendedName>
</protein>
<sequence>MNLAEILQQRYSKVNITKITNWIGVDSQRFDQLVQLFLQDDYVTSQQASWALSHCIEAYPSLIEPYYVVFINKIEDDNLSDTAKRNIIRMWQFADIPDTFQGAIYDICFRYLSSTEAVAIIAFSITVCHNISLKIPELKTELRLTLEDLLLKHQEGGSPAIKSRAKNILAKMKKK</sequence>
<dbReference type="EMBL" id="CP002961">
    <property type="protein sequence ID" value="AFK04067.1"/>
    <property type="molecule type" value="Genomic_DNA"/>
</dbReference>
<organism evidence="1 2">
    <name type="scientific">Emticicia oligotrophica (strain DSM 17448 / CIP 109782 / MTCC 6937 / GPTSA100-15)</name>
    <dbReference type="NCBI Taxonomy" id="929562"/>
    <lineage>
        <taxon>Bacteria</taxon>
        <taxon>Pseudomonadati</taxon>
        <taxon>Bacteroidota</taxon>
        <taxon>Cytophagia</taxon>
        <taxon>Cytophagales</taxon>
        <taxon>Leadbetterellaceae</taxon>
        <taxon>Emticicia</taxon>
    </lineage>
</organism>
<dbReference type="RefSeq" id="WP_015029761.1">
    <property type="nucleotide sequence ID" value="NC_018748.1"/>
</dbReference>
<gene>
    <name evidence="1" type="ordered locus">Emtol_2934</name>
</gene>
<dbReference type="Proteomes" id="UP000002875">
    <property type="component" value="Chromosome"/>
</dbReference>
<dbReference type="SUPFAM" id="SSF48371">
    <property type="entry name" value="ARM repeat"/>
    <property type="match status" value="1"/>
</dbReference>
<evidence type="ECO:0000313" key="1">
    <source>
        <dbReference type="EMBL" id="AFK04067.1"/>
    </source>
</evidence>